<protein>
    <submittedName>
        <fullName evidence="2">Uncharacterized protein</fullName>
    </submittedName>
</protein>
<sequence>MGQLLGWGGHRAKSTGLHKPGSIAEGGGGQNAKDRLSGGLGMMRPCGD</sequence>
<dbReference type="EMBL" id="AP018823">
    <property type="protein sequence ID" value="BBF85079.1"/>
    <property type="molecule type" value="Genomic_DNA"/>
</dbReference>
<organism evidence="2 3">
    <name type="scientific">Aquitalea magnusonii</name>
    <dbReference type="NCBI Taxonomy" id="332411"/>
    <lineage>
        <taxon>Bacteria</taxon>
        <taxon>Pseudomonadati</taxon>
        <taxon>Pseudomonadota</taxon>
        <taxon>Betaproteobacteria</taxon>
        <taxon>Neisseriales</taxon>
        <taxon>Chromobacteriaceae</taxon>
        <taxon>Aquitalea</taxon>
    </lineage>
</organism>
<gene>
    <name evidence="2" type="ORF">DLM_1455</name>
</gene>
<dbReference type="AlphaFoldDB" id="A0A3G9GEJ7"/>
<accession>A0A3G9GEJ7</accession>
<name>A0A3G9GEJ7_9NEIS</name>
<evidence type="ECO:0000256" key="1">
    <source>
        <dbReference type="SAM" id="MobiDB-lite"/>
    </source>
</evidence>
<proteinExistence type="predicted"/>
<reference evidence="3" key="1">
    <citation type="journal article" date="2017" name="Biotechnol. Biofuels">
        <title>Evaluation of environmental bacterial communities as a factor affecting the growth of duckweed Lemna minor.</title>
        <authorList>
            <person name="Ishizawa H."/>
            <person name="Kuroda M."/>
            <person name="Morikawa M."/>
            <person name="Ike M."/>
        </authorList>
    </citation>
    <scope>NUCLEOTIDE SEQUENCE [LARGE SCALE GENOMIC DNA]</scope>
    <source>
        <strain evidence="3">H3</strain>
    </source>
</reference>
<keyword evidence="3" id="KW-1185">Reference proteome</keyword>
<dbReference type="KEGG" id="amah:DLM_1455"/>
<evidence type="ECO:0000313" key="2">
    <source>
        <dbReference type="EMBL" id="BBF85079.1"/>
    </source>
</evidence>
<reference evidence="3" key="3">
    <citation type="journal article" date="2017" name="Plant Physiol. Biochem.">
        <title>Differential oxidative and antioxidative response of duckweed Lemna minor toward plant growth promoting/inhibiting bacteria.</title>
        <authorList>
            <person name="Ishizawa H."/>
            <person name="Kuroda M."/>
            <person name="Morikawa M."/>
            <person name="Ike M."/>
        </authorList>
    </citation>
    <scope>NUCLEOTIDE SEQUENCE [LARGE SCALE GENOMIC DNA]</scope>
    <source>
        <strain evidence="3">H3</strain>
    </source>
</reference>
<feature type="region of interest" description="Disordered" evidence="1">
    <location>
        <begin position="1"/>
        <end position="48"/>
    </location>
</feature>
<reference evidence="2 3" key="2">
    <citation type="journal article" date="2017" name="Genome Announc.">
        <title>Draft genome sequence of Aquitalea magnusonii strain H3, a plant growth-promoting bacterium of duckweed Lemna minor.</title>
        <authorList>
            <person name="Ishizawa H."/>
            <person name="Kuroda M."/>
            <person name="Ike M."/>
        </authorList>
    </citation>
    <scope>NUCLEOTIDE SEQUENCE [LARGE SCALE GENOMIC DNA]</scope>
    <source>
        <strain evidence="2 3">H3</strain>
    </source>
</reference>
<dbReference type="Proteomes" id="UP000198290">
    <property type="component" value="Chromosome"/>
</dbReference>
<evidence type="ECO:0000313" key="3">
    <source>
        <dbReference type="Proteomes" id="UP000198290"/>
    </source>
</evidence>